<organism evidence="1 2">
    <name type="scientific">Acidisarcina polymorpha</name>
    <dbReference type="NCBI Taxonomy" id="2211140"/>
    <lineage>
        <taxon>Bacteria</taxon>
        <taxon>Pseudomonadati</taxon>
        <taxon>Acidobacteriota</taxon>
        <taxon>Terriglobia</taxon>
        <taxon>Terriglobales</taxon>
        <taxon>Acidobacteriaceae</taxon>
        <taxon>Acidisarcina</taxon>
    </lineage>
</organism>
<accession>A0A2Z5GAJ0</accession>
<dbReference type="KEGG" id="abas:ACPOL_6385"/>
<dbReference type="Proteomes" id="UP000253606">
    <property type="component" value="Chromosome"/>
</dbReference>
<gene>
    <name evidence="1" type="ORF">ACPOL_6385</name>
</gene>
<dbReference type="EMBL" id="CP030840">
    <property type="protein sequence ID" value="AXC15615.1"/>
    <property type="molecule type" value="Genomic_DNA"/>
</dbReference>
<evidence type="ECO:0000313" key="2">
    <source>
        <dbReference type="Proteomes" id="UP000253606"/>
    </source>
</evidence>
<reference evidence="1 2" key="1">
    <citation type="journal article" date="2018" name="Front. Microbiol.">
        <title>Hydrolytic Capabilities as a Key to Environmental Success: Chitinolytic and Cellulolytic Acidobacteria From Acidic Sub-arctic Soils and Boreal Peatlands.</title>
        <authorList>
            <person name="Belova S.E."/>
            <person name="Ravin N.V."/>
            <person name="Pankratov T.A."/>
            <person name="Rakitin A.L."/>
            <person name="Ivanova A.A."/>
            <person name="Beletsky A.V."/>
            <person name="Mardanov A.V."/>
            <person name="Sinninghe Damste J.S."/>
            <person name="Dedysh S.N."/>
        </authorList>
    </citation>
    <scope>NUCLEOTIDE SEQUENCE [LARGE SCALE GENOMIC DNA]</scope>
    <source>
        <strain evidence="1 2">SBC82</strain>
    </source>
</reference>
<sequence length="63" mass="7302">MTQPAHKRRICSYDIAEVPPEEYVLAEEQGEMYFCNARGLCLWAVHFVTNPGRSEEQKRIACE</sequence>
<evidence type="ECO:0000313" key="1">
    <source>
        <dbReference type="EMBL" id="AXC15615.1"/>
    </source>
</evidence>
<proteinExistence type="predicted"/>
<name>A0A2Z5GAJ0_9BACT</name>
<keyword evidence="2" id="KW-1185">Reference proteome</keyword>
<protein>
    <submittedName>
        <fullName evidence="1">Uncharacterized protein</fullName>
    </submittedName>
</protein>
<dbReference type="AlphaFoldDB" id="A0A2Z5GAJ0"/>